<protein>
    <submittedName>
        <fullName evidence="2">Uncharacterized protein</fullName>
    </submittedName>
</protein>
<reference evidence="2" key="1">
    <citation type="submission" date="2021-01" db="EMBL/GenBank/DDBJ databases">
        <authorList>
            <person name="Corre E."/>
            <person name="Pelletier E."/>
            <person name="Niang G."/>
            <person name="Scheremetjew M."/>
            <person name="Finn R."/>
            <person name="Kale V."/>
            <person name="Holt S."/>
            <person name="Cochrane G."/>
            <person name="Meng A."/>
            <person name="Brown T."/>
            <person name="Cohen L."/>
        </authorList>
    </citation>
    <scope>NUCLEOTIDE SEQUENCE</scope>
    <source>
        <strain evidence="2">CCAP 955/1</strain>
    </source>
</reference>
<gene>
    <name evidence="2" type="ORF">SELO1098_LOCUS7917</name>
</gene>
<keyword evidence="1" id="KW-0732">Signal</keyword>
<feature type="signal peptide" evidence="1">
    <location>
        <begin position="1"/>
        <end position="19"/>
    </location>
</feature>
<proteinExistence type="predicted"/>
<evidence type="ECO:0000256" key="1">
    <source>
        <dbReference type="SAM" id="SignalP"/>
    </source>
</evidence>
<sequence>MASCCRVAVLLALVAGATGISVARNGEELRFVCGQQTTISVSTSADAAGTAQFSEVTMSDGVCFPSGQQDITALKFCGPGSLTLSRMTCDRHDYKAHTVQHDKSAWTTNCETISVAGLVVDGHMGSMTLSC</sequence>
<evidence type="ECO:0000313" key="2">
    <source>
        <dbReference type="EMBL" id="CAE0279084.1"/>
    </source>
</evidence>
<feature type="chain" id="PRO_5031035116" evidence="1">
    <location>
        <begin position="20"/>
        <end position="131"/>
    </location>
</feature>
<dbReference type="EMBL" id="HBIC01015668">
    <property type="protein sequence ID" value="CAE0279084.1"/>
    <property type="molecule type" value="Transcribed_RNA"/>
</dbReference>
<accession>A0A7S3M2F7</accession>
<dbReference type="AlphaFoldDB" id="A0A7S3M2F7"/>
<name>A0A7S3M2F7_9STRA</name>
<organism evidence="2">
    <name type="scientific">Spumella elongata</name>
    <dbReference type="NCBI Taxonomy" id="89044"/>
    <lineage>
        <taxon>Eukaryota</taxon>
        <taxon>Sar</taxon>
        <taxon>Stramenopiles</taxon>
        <taxon>Ochrophyta</taxon>
        <taxon>Chrysophyceae</taxon>
        <taxon>Chromulinales</taxon>
        <taxon>Chromulinaceae</taxon>
        <taxon>Spumella</taxon>
    </lineage>
</organism>